<comment type="cofactor">
    <cofactor evidence="1">
        <name>Mg(2+)</name>
        <dbReference type="ChEBI" id="CHEBI:18420"/>
    </cofactor>
</comment>
<dbReference type="InterPro" id="IPR010285">
    <property type="entry name" value="DNA_helicase_pif1-like_DEAD"/>
</dbReference>
<feature type="region of interest" description="Disordered" evidence="2">
    <location>
        <begin position="25"/>
        <end position="56"/>
    </location>
</feature>
<protein>
    <recommendedName>
        <fullName evidence="1">ATP-dependent DNA helicase</fullName>
        <ecNumber evidence="1">5.6.2.3</ecNumber>
    </recommendedName>
</protein>
<comment type="similarity">
    <text evidence="1">Belongs to the helicase family.</text>
</comment>
<name>A0A6L2KYD5_TANCI</name>
<dbReference type="PANTHER" id="PTHR10492">
    <property type="match status" value="1"/>
</dbReference>
<evidence type="ECO:0000256" key="1">
    <source>
        <dbReference type="RuleBase" id="RU363044"/>
    </source>
</evidence>
<evidence type="ECO:0000313" key="4">
    <source>
        <dbReference type="EMBL" id="GEU54236.1"/>
    </source>
</evidence>
<dbReference type="Gene3D" id="3.40.50.300">
    <property type="entry name" value="P-loop containing nucleotide triphosphate hydrolases"/>
    <property type="match status" value="1"/>
</dbReference>
<dbReference type="EMBL" id="BKCJ010003301">
    <property type="protein sequence ID" value="GEU54236.1"/>
    <property type="molecule type" value="Genomic_DNA"/>
</dbReference>
<dbReference type="GO" id="GO:0006281">
    <property type="term" value="P:DNA repair"/>
    <property type="evidence" value="ECO:0007669"/>
    <property type="project" value="UniProtKB-KW"/>
</dbReference>
<organism evidence="4">
    <name type="scientific">Tanacetum cinerariifolium</name>
    <name type="common">Dalmatian daisy</name>
    <name type="synonym">Chrysanthemum cinerariifolium</name>
    <dbReference type="NCBI Taxonomy" id="118510"/>
    <lineage>
        <taxon>Eukaryota</taxon>
        <taxon>Viridiplantae</taxon>
        <taxon>Streptophyta</taxon>
        <taxon>Embryophyta</taxon>
        <taxon>Tracheophyta</taxon>
        <taxon>Spermatophyta</taxon>
        <taxon>Magnoliopsida</taxon>
        <taxon>eudicotyledons</taxon>
        <taxon>Gunneridae</taxon>
        <taxon>Pentapetalae</taxon>
        <taxon>asterids</taxon>
        <taxon>campanulids</taxon>
        <taxon>Asterales</taxon>
        <taxon>Asteraceae</taxon>
        <taxon>Asteroideae</taxon>
        <taxon>Anthemideae</taxon>
        <taxon>Anthemidinae</taxon>
        <taxon>Tanacetum</taxon>
    </lineage>
</organism>
<keyword evidence="1 4" id="KW-0347">Helicase</keyword>
<dbReference type="EC" id="5.6.2.3" evidence="1"/>
<dbReference type="Pfam" id="PF05970">
    <property type="entry name" value="PIF1"/>
    <property type="match status" value="1"/>
</dbReference>
<accession>A0A6L2KYD5</accession>
<keyword evidence="1" id="KW-0227">DNA damage</keyword>
<proteinExistence type="inferred from homology"/>
<comment type="catalytic activity">
    <reaction evidence="1">
        <text>ATP + H2O = ADP + phosphate + H(+)</text>
        <dbReference type="Rhea" id="RHEA:13065"/>
        <dbReference type="ChEBI" id="CHEBI:15377"/>
        <dbReference type="ChEBI" id="CHEBI:15378"/>
        <dbReference type="ChEBI" id="CHEBI:30616"/>
        <dbReference type="ChEBI" id="CHEBI:43474"/>
        <dbReference type="ChEBI" id="CHEBI:456216"/>
        <dbReference type="EC" id="5.6.2.3"/>
    </reaction>
</comment>
<gene>
    <name evidence="4" type="ORF">Tci_026214</name>
</gene>
<reference evidence="4" key="1">
    <citation type="journal article" date="2019" name="Sci. Rep.">
        <title>Draft genome of Tanacetum cinerariifolium, the natural source of mosquito coil.</title>
        <authorList>
            <person name="Yamashiro T."/>
            <person name="Shiraishi A."/>
            <person name="Satake H."/>
            <person name="Nakayama K."/>
        </authorList>
    </citation>
    <scope>NUCLEOTIDE SEQUENCE</scope>
</reference>
<dbReference type="SUPFAM" id="SSF52540">
    <property type="entry name" value="P-loop containing nucleoside triphosphate hydrolases"/>
    <property type="match status" value="1"/>
</dbReference>
<evidence type="ECO:0000259" key="3">
    <source>
        <dbReference type="Pfam" id="PF05970"/>
    </source>
</evidence>
<keyword evidence="1" id="KW-0378">Hydrolase</keyword>
<dbReference type="PANTHER" id="PTHR10492:SF96">
    <property type="entry name" value="ATP-DEPENDENT DNA HELICASE"/>
    <property type="match status" value="1"/>
</dbReference>
<feature type="domain" description="DNA helicase Pif1-like DEAD-box helicase" evidence="3">
    <location>
        <begin position="670"/>
        <end position="755"/>
    </location>
</feature>
<dbReference type="GO" id="GO:0006310">
    <property type="term" value="P:DNA recombination"/>
    <property type="evidence" value="ECO:0007669"/>
    <property type="project" value="UniProtKB-KW"/>
</dbReference>
<keyword evidence="1" id="KW-0067">ATP-binding</keyword>
<dbReference type="InterPro" id="IPR004242">
    <property type="entry name" value="Transposase_21"/>
</dbReference>
<dbReference type="GO" id="GO:0000723">
    <property type="term" value="P:telomere maintenance"/>
    <property type="evidence" value="ECO:0007669"/>
    <property type="project" value="InterPro"/>
</dbReference>
<keyword evidence="1" id="KW-0233">DNA recombination</keyword>
<keyword evidence="1" id="KW-0234">DNA repair</keyword>
<sequence>MYKHFMQNGITRGYITWNYHGEESDYDDDGGGGGGGGGDDDDDGGGDDVPIDGGEGARHLADTEAWKHLDRIDPPFTSDPRNIRSGLATDGFNPFGNLGPKSLLNIDVYLEPLIDELKDLWAGVDAYDALRKEDFTLRATLLRMINDFLAYGMLFGWSVKGYKACPTCMDDNDTFISRLAWLVFAHTIGRKKGGQFTCDMDCTTPADASGLNVDNETTLVQQSGVPLLKRPLRNVRGCLLPCFAAAAASGNRFPSIVELRIQTVVVVDARNTADINCIPISKIFDRFRNMHATSDQSSLAAVDNGNRGSVYTVVVPVSNVPKAASAGLISNNTTKNLKHTCDRLPALGIMQLCVTYSAGKTTFKRQRFCDRDLGNCDQHCRHCVCLFWYNERLKGAAYTRQVEYHLCCRGGQIQMPPLPDPPVFIQQLLTNTYFIEHIRAYNQMFAMTSFRAKVDDLRKKGHNECVLQIPVASVYEGVWARLQEWQAFSTIRGHGILCPRTKSPGLYTYDYLSGLYDAVSRGDHEGITAVSKIILPRTFTGGPRVFEQKVKDFLSFLKEVKPFSDVSKGNRPHIDVIQNYVDDYFICPYEACWRIFDVPIHIREPTVQLLNVHLENMQRFDFCKSDTLHIIVNLPEKKKMKLTEWFVYNNENVDGRYLTYLDFPSEFVCASTTNRQELLFIYGHGGTGKTFLWRTIISSFRSHGKIVLVVASSGIASLLLPVGRTSHSRFKLPLELTDESLCHAKKKKQFAKWLLDVGNDEIGETDAKNEQDSSWVTIPPEYTITADEAGMSELIDFIYDDTTLKASTAGSLQKKVIVQFRTMSAATIASLRIGHENCILEAKVYRRWISKSVPEMKALKYWKESEFPCHNFELISYHQPPSRVPYKDENSKLIYPILIDYLGRVRSISDIIPFGTPTTSEKYLRKVDIEDLE</sequence>
<feature type="compositionally biased region" description="Acidic residues" evidence="2">
    <location>
        <begin position="38"/>
        <end position="50"/>
    </location>
</feature>
<dbReference type="GO" id="GO:0005524">
    <property type="term" value="F:ATP binding"/>
    <property type="evidence" value="ECO:0007669"/>
    <property type="project" value="UniProtKB-KW"/>
</dbReference>
<dbReference type="Pfam" id="PF02992">
    <property type="entry name" value="Transposase_21"/>
    <property type="match status" value="2"/>
</dbReference>
<dbReference type="GO" id="GO:0016787">
    <property type="term" value="F:hydrolase activity"/>
    <property type="evidence" value="ECO:0007669"/>
    <property type="project" value="UniProtKB-KW"/>
</dbReference>
<dbReference type="AlphaFoldDB" id="A0A6L2KYD5"/>
<dbReference type="InterPro" id="IPR027417">
    <property type="entry name" value="P-loop_NTPase"/>
</dbReference>
<dbReference type="GO" id="GO:0043139">
    <property type="term" value="F:5'-3' DNA helicase activity"/>
    <property type="evidence" value="ECO:0007669"/>
    <property type="project" value="UniProtKB-EC"/>
</dbReference>
<keyword evidence="1" id="KW-0547">Nucleotide-binding</keyword>
<evidence type="ECO:0000256" key="2">
    <source>
        <dbReference type="SAM" id="MobiDB-lite"/>
    </source>
</evidence>
<comment type="caution">
    <text evidence="4">The sequence shown here is derived from an EMBL/GenBank/DDBJ whole genome shotgun (WGS) entry which is preliminary data.</text>
</comment>